<sequence>MNTGRKWLLLIFGGILHSLIASIETRNHLASKKASPRVKIAKAREGRELRCPAGTKFFSFVKAEYYCFLFRLGFAPFSFSK</sequence>
<proteinExistence type="predicted"/>
<dbReference type="EMBL" id="DF973552">
    <property type="protein sequence ID" value="GAU34357.1"/>
    <property type="molecule type" value="Genomic_DNA"/>
</dbReference>
<protein>
    <recommendedName>
        <fullName evidence="4">Secreted protein</fullName>
    </recommendedName>
</protein>
<gene>
    <name evidence="2" type="ORF">TSUD_20640</name>
</gene>
<evidence type="ECO:0000256" key="1">
    <source>
        <dbReference type="SAM" id="SignalP"/>
    </source>
</evidence>
<evidence type="ECO:0000313" key="2">
    <source>
        <dbReference type="EMBL" id="GAU34357.1"/>
    </source>
</evidence>
<feature type="chain" id="PRO_5016356273" description="Secreted protein" evidence="1">
    <location>
        <begin position="26"/>
        <end position="81"/>
    </location>
</feature>
<keyword evidence="3" id="KW-1185">Reference proteome</keyword>
<reference evidence="3" key="1">
    <citation type="journal article" date="2017" name="Front. Plant Sci.">
        <title>Climate Clever Clovers: New Paradigm to Reduce the Environmental Footprint of Ruminants by Breeding Low Methanogenic Forages Utilizing Haplotype Variation.</title>
        <authorList>
            <person name="Kaur P."/>
            <person name="Appels R."/>
            <person name="Bayer P.E."/>
            <person name="Keeble-Gagnere G."/>
            <person name="Wang J."/>
            <person name="Hirakawa H."/>
            <person name="Shirasawa K."/>
            <person name="Vercoe P."/>
            <person name="Stefanova K."/>
            <person name="Durmic Z."/>
            <person name="Nichols P."/>
            <person name="Revell C."/>
            <person name="Isobe S.N."/>
            <person name="Edwards D."/>
            <person name="Erskine W."/>
        </authorList>
    </citation>
    <scope>NUCLEOTIDE SEQUENCE [LARGE SCALE GENOMIC DNA]</scope>
    <source>
        <strain evidence="3">cv. Daliak</strain>
    </source>
</reference>
<keyword evidence="1" id="KW-0732">Signal</keyword>
<accession>A0A2Z6NWH6</accession>
<evidence type="ECO:0008006" key="4">
    <source>
        <dbReference type="Google" id="ProtNLM"/>
    </source>
</evidence>
<dbReference type="AlphaFoldDB" id="A0A2Z6NWH6"/>
<evidence type="ECO:0000313" key="3">
    <source>
        <dbReference type="Proteomes" id="UP000242715"/>
    </source>
</evidence>
<feature type="signal peptide" evidence="1">
    <location>
        <begin position="1"/>
        <end position="25"/>
    </location>
</feature>
<name>A0A2Z6NWH6_TRISU</name>
<dbReference type="Proteomes" id="UP000242715">
    <property type="component" value="Unassembled WGS sequence"/>
</dbReference>
<organism evidence="2 3">
    <name type="scientific">Trifolium subterraneum</name>
    <name type="common">Subterranean clover</name>
    <dbReference type="NCBI Taxonomy" id="3900"/>
    <lineage>
        <taxon>Eukaryota</taxon>
        <taxon>Viridiplantae</taxon>
        <taxon>Streptophyta</taxon>
        <taxon>Embryophyta</taxon>
        <taxon>Tracheophyta</taxon>
        <taxon>Spermatophyta</taxon>
        <taxon>Magnoliopsida</taxon>
        <taxon>eudicotyledons</taxon>
        <taxon>Gunneridae</taxon>
        <taxon>Pentapetalae</taxon>
        <taxon>rosids</taxon>
        <taxon>fabids</taxon>
        <taxon>Fabales</taxon>
        <taxon>Fabaceae</taxon>
        <taxon>Papilionoideae</taxon>
        <taxon>50 kb inversion clade</taxon>
        <taxon>NPAAA clade</taxon>
        <taxon>Hologalegina</taxon>
        <taxon>IRL clade</taxon>
        <taxon>Trifolieae</taxon>
        <taxon>Trifolium</taxon>
    </lineage>
</organism>